<dbReference type="GO" id="GO:0005930">
    <property type="term" value="C:axoneme"/>
    <property type="evidence" value="ECO:0007669"/>
    <property type="project" value="TreeGrafter"/>
</dbReference>
<dbReference type="GO" id="GO:0051959">
    <property type="term" value="F:dynein light intermediate chain binding"/>
    <property type="evidence" value="ECO:0007669"/>
    <property type="project" value="InterPro"/>
</dbReference>
<dbReference type="PANTHER" id="PTHR10676">
    <property type="entry name" value="DYNEIN HEAVY CHAIN FAMILY PROTEIN"/>
    <property type="match status" value="1"/>
</dbReference>
<feature type="region of interest" description="Disordered" evidence="2">
    <location>
        <begin position="1"/>
        <end position="39"/>
    </location>
</feature>
<accession>A0A6A4AS25</accession>
<name>A0A6A4AS25_9STRA</name>
<dbReference type="GO" id="GO:0045505">
    <property type="term" value="F:dynein intermediate chain binding"/>
    <property type="evidence" value="ECO:0007669"/>
    <property type="project" value="InterPro"/>
</dbReference>
<dbReference type="Gene3D" id="1.20.920.20">
    <property type="match status" value="1"/>
</dbReference>
<dbReference type="EMBL" id="QXFT01010003">
    <property type="protein sequence ID" value="KAE9261896.1"/>
    <property type="molecule type" value="Genomic_DNA"/>
</dbReference>
<dbReference type="InterPro" id="IPR026983">
    <property type="entry name" value="DHC"/>
</dbReference>
<comment type="caution">
    <text evidence="4">The sequence shown here is derived from an EMBL/GenBank/DDBJ whole genome shotgun (WGS) entry which is preliminary data.</text>
</comment>
<dbReference type="AlphaFoldDB" id="A0A6A4AS25"/>
<evidence type="ECO:0000313" key="5">
    <source>
        <dbReference type="Proteomes" id="UP000434957"/>
    </source>
</evidence>
<dbReference type="Pfam" id="PF12777">
    <property type="entry name" value="MT"/>
    <property type="match status" value="1"/>
</dbReference>
<dbReference type="GO" id="GO:0030286">
    <property type="term" value="C:dynein complex"/>
    <property type="evidence" value="ECO:0007669"/>
    <property type="project" value="InterPro"/>
</dbReference>
<dbReference type="Proteomes" id="UP000434957">
    <property type="component" value="Unassembled WGS sequence"/>
</dbReference>
<dbReference type="GO" id="GO:0097729">
    <property type="term" value="C:9+2 motile cilium"/>
    <property type="evidence" value="ECO:0007669"/>
    <property type="project" value="TreeGrafter"/>
</dbReference>
<evidence type="ECO:0000256" key="1">
    <source>
        <dbReference type="SAM" id="Coils"/>
    </source>
</evidence>
<evidence type="ECO:0000259" key="3">
    <source>
        <dbReference type="Pfam" id="PF12777"/>
    </source>
</evidence>
<sequence length="269" mass="29475">MVKVAEKQASTDQLLEQMGREKAGAEVQQENATKEKLKAEAASAAAAELAAEAEKELSQAKPAMDAAAAAVDCLSKAAITELKSLPKPPAGVDNVTKACLILVEKEYKNHKWDRAKKMMNNAGAFLDALKEFRGGDIPEADIARIEPLIADPEFTAEKMASKSSAAANICSWVVNIYTFNRIYVRVKPLMDSLEASKKKKEEAEEQLARAMGQVAEVQKRLEALENTLRQATEEKLKVEEMKESCENRLLLAGKLVNGLASENERWGIE</sequence>
<organism evidence="4 5">
    <name type="scientific">Phytophthora rubi</name>
    <dbReference type="NCBI Taxonomy" id="129364"/>
    <lineage>
        <taxon>Eukaryota</taxon>
        <taxon>Sar</taxon>
        <taxon>Stramenopiles</taxon>
        <taxon>Oomycota</taxon>
        <taxon>Peronosporomycetes</taxon>
        <taxon>Peronosporales</taxon>
        <taxon>Peronosporaceae</taxon>
        <taxon>Phytophthora</taxon>
    </lineage>
</organism>
<dbReference type="GO" id="GO:0060294">
    <property type="term" value="P:cilium movement involved in cell motility"/>
    <property type="evidence" value="ECO:0007669"/>
    <property type="project" value="TreeGrafter"/>
</dbReference>
<evidence type="ECO:0000256" key="2">
    <source>
        <dbReference type="SAM" id="MobiDB-lite"/>
    </source>
</evidence>
<gene>
    <name evidence="4" type="ORF">PR003_g33756</name>
</gene>
<proteinExistence type="predicted"/>
<reference evidence="4 5" key="1">
    <citation type="submission" date="2018-08" db="EMBL/GenBank/DDBJ databases">
        <title>Genomic investigation of the strawberry pathogen Phytophthora fragariae indicates pathogenicity is determined by transcriptional variation in three key races.</title>
        <authorList>
            <person name="Adams T.M."/>
            <person name="Armitage A.D."/>
            <person name="Sobczyk M.K."/>
            <person name="Bates H.J."/>
            <person name="Dunwell J.M."/>
            <person name="Nellist C.F."/>
            <person name="Harrison R.J."/>
        </authorList>
    </citation>
    <scope>NUCLEOTIDE SEQUENCE [LARGE SCALE GENOMIC DNA]</scope>
    <source>
        <strain evidence="4 5">SCRP333</strain>
    </source>
</reference>
<dbReference type="InterPro" id="IPR024743">
    <property type="entry name" value="Dynein_HC_stalk"/>
</dbReference>
<feature type="coiled-coil region" evidence="1">
    <location>
        <begin position="186"/>
        <end position="248"/>
    </location>
</feature>
<feature type="non-terminal residue" evidence="4">
    <location>
        <position position="269"/>
    </location>
</feature>
<dbReference type="PANTHER" id="PTHR10676:SF36">
    <property type="entry name" value="DYNEIN HEAVY CHAIN AT 93AB, ISOFORM C"/>
    <property type="match status" value="1"/>
</dbReference>
<keyword evidence="5" id="KW-1185">Reference proteome</keyword>
<dbReference type="GO" id="GO:0008569">
    <property type="term" value="F:minus-end-directed microtubule motor activity"/>
    <property type="evidence" value="ECO:0007669"/>
    <property type="project" value="TreeGrafter"/>
</dbReference>
<protein>
    <recommendedName>
        <fullName evidence="3">Dynein heavy chain coiled coil stalk domain-containing protein</fullName>
    </recommendedName>
</protein>
<keyword evidence="1" id="KW-0175">Coiled coil</keyword>
<feature type="domain" description="Dynein heavy chain coiled coil stalk" evidence="3">
    <location>
        <begin position="3"/>
        <end position="266"/>
    </location>
</feature>
<evidence type="ECO:0000313" key="4">
    <source>
        <dbReference type="EMBL" id="KAE9261896.1"/>
    </source>
</evidence>